<dbReference type="GO" id="GO:0005524">
    <property type="term" value="F:ATP binding"/>
    <property type="evidence" value="ECO:0007669"/>
    <property type="project" value="UniProtKB-KW"/>
</dbReference>
<dbReference type="InterPro" id="IPR015854">
    <property type="entry name" value="ABC_transpr_LolD-like"/>
</dbReference>
<feature type="domain" description="ABC transporter" evidence="8">
    <location>
        <begin position="8"/>
        <end position="237"/>
    </location>
</feature>
<dbReference type="GO" id="GO:0098796">
    <property type="term" value="C:membrane protein complex"/>
    <property type="evidence" value="ECO:0007669"/>
    <property type="project" value="UniProtKB-ARBA"/>
</dbReference>
<dbReference type="GO" id="GO:0022857">
    <property type="term" value="F:transmembrane transporter activity"/>
    <property type="evidence" value="ECO:0007669"/>
    <property type="project" value="TreeGrafter"/>
</dbReference>
<accession>A0A850QLZ5</accession>
<dbReference type="SMART" id="SM00382">
    <property type="entry name" value="AAA"/>
    <property type="match status" value="1"/>
</dbReference>
<organism evidence="9 10">
    <name type="scientific">Undibacterium oligocarboniphilum</name>
    <dbReference type="NCBI Taxonomy" id="666702"/>
    <lineage>
        <taxon>Bacteria</taxon>
        <taxon>Pseudomonadati</taxon>
        <taxon>Pseudomonadota</taxon>
        <taxon>Betaproteobacteria</taxon>
        <taxon>Burkholderiales</taxon>
        <taxon>Oxalobacteraceae</taxon>
        <taxon>Undibacterium</taxon>
    </lineage>
</organism>
<dbReference type="CDD" id="cd03255">
    <property type="entry name" value="ABC_MJ0796_LolCDE_FtsE"/>
    <property type="match status" value="1"/>
</dbReference>
<dbReference type="InterPro" id="IPR017871">
    <property type="entry name" value="ABC_transporter-like_CS"/>
</dbReference>
<dbReference type="PANTHER" id="PTHR24220">
    <property type="entry name" value="IMPORT ATP-BINDING PROTEIN"/>
    <property type="match status" value="1"/>
</dbReference>
<dbReference type="InterPro" id="IPR003593">
    <property type="entry name" value="AAA+_ATPase"/>
</dbReference>
<evidence type="ECO:0000256" key="1">
    <source>
        <dbReference type="ARBA" id="ARBA00022448"/>
    </source>
</evidence>
<evidence type="ECO:0000313" key="10">
    <source>
        <dbReference type="Proteomes" id="UP000588051"/>
    </source>
</evidence>
<dbReference type="EMBL" id="JABXYJ010000005">
    <property type="protein sequence ID" value="NVO78403.1"/>
    <property type="molecule type" value="Genomic_DNA"/>
</dbReference>
<evidence type="ECO:0000313" key="9">
    <source>
        <dbReference type="EMBL" id="NVO78403.1"/>
    </source>
</evidence>
<keyword evidence="2" id="KW-1003">Cell membrane</keyword>
<keyword evidence="5" id="KW-1133">Transmembrane helix</keyword>
<dbReference type="InterPro" id="IPR017911">
    <property type="entry name" value="MacB-like_ATP-bd"/>
</dbReference>
<keyword evidence="1" id="KW-0813">Transport</keyword>
<dbReference type="Gene3D" id="3.40.50.300">
    <property type="entry name" value="P-loop containing nucleotide triphosphate hydrolases"/>
    <property type="match status" value="1"/>
</dbReference>
<keyword evidence="10" id="KW-1185">Reference proteome</keyword>
<name>A0A850QLZ5_9BURK</name>
<proteinExistence type="inferred from homology"/>
<comment type="caution">
    <text evidence="9">The sequence shown here is derived from an EMBL/GenBank/DDBJ whole genome shotgun (WGS) entry which is preliminary data.</text>
</comment>
<protein>
    <submittedName>
        <fullName evidence="9">ABC transporter ATP-binding protein</fullName>
    </submittedName>
</protein>
<dbReference type="Pfam" id="PF00005">
    <property type="entry name" value="ABC_tran"/>
    <property type="match status" value="1"/>
</dbReference>
<keyword evidence="4 9" id="KW-0067">ATP-binding</keyword>
<dbReference type="PROSITE" id="PS50893">
    <property type="entry name" value="ABC_TRANSPORTER_2"/>
    <property type="match status" value="1"/>
</dbReference>
<comment type="similarity">
    <text evidence="7">Belongs to the ABC transporter superfamily. Macrolide exporter (TC 3.A.1.122) family.</text>
</comment>
<evidence type="ECO:0000256" key="2">
    <source>
        <dbReference type="ARBA" id="ARBA00022475"/>
    </source>
</evidence>
<dbReference type="GO" id="GO:0005886">
    <property type="term" value="C:plasma membrane"/>
    <property type="evidence" value="ECO:0007669"/>
    <property type="project" value="TreeGrafter"/>
</dbReference>
<evidence type="ECO:0000259" key="8">
    <source>
        <dbReference type="PROSITE" id="PS50893"/>
    </source>
</evidence>
<dbReference type="FunFam" id="3.40.50.300:FF:000032">
    <property type="entry name" value="Export ABC transporter ATP-binding protein"/>
    <property type="match status" value="1"/>
</dbReference>
<keyword evidence="6" id="KW-0046">Antibiotic resistance</keyword>
<dbReference type="InterPro" id="IPR027417">
    <property type="entry name" value="P-loop_NTPase"/>
</dbReference>
<dbReference type="GO" id="GO:0046677">
    <property type="term" value="P:response to antibiotic"/>
    <property type="evidence" value="ECO:0007669"/>
    <property type="project" value="UniProtKB-KW"/>
</dbReference>
<dbReference type="GO" id="GO:0016887">
    <property type="term" value="F:ATP hydrolysis activity"/>
    <property type="evidence" value="ECO:0007669"/>
    <property type="project" value="InterPro"/>
</dbReference>
<evidence type="ECO:0000256" key="7">
    <source>
        <dbReference type="ARBA" id="ARBA00038388"/>
    </source>
</evidence>
<keyword evidence="3" id="KW-0547">Nucleotide-binding</keyword>
<dbReference type="AlphaFoldDB" id="A0A850QLZ5"/>
<reference evidence="9 10" key="1">
    <citation type="submission" date="2020-06" db="EMBL/GenBank/DDBJ databases">
        <authorList>
            <person name="Qiu C."/>
            <person name="Liu Z."/>
        </authorList>
    </citation>
    <scope>NUCLEOTIDE SEQUENCE [LARGE SCALE GENOMIC DNA]</scope>
    <source>
        <strain evidence="9 10">EM 1</strain>
    </source>
</reference>
<evidence type="ECO:0000256" key="6">
    <source>
        <dbReference type="ARBA" id="ARBA00023251"/>
    </source>
</evidence>
<evidence type="ECO:0000256" key="4">
    <source>
        <dbReference type="ARBA" id="ARBA00022840"/>
    </source>
</evidence>
<dbReference type="PROSITE" id="PS00211">
    <property type="entry name" value="ABC_TRANSPORTER_1"/>
    <property type="match status" value="1"/>
</dbReference>
<gene>
    <name evidence="9" type="ORF">HV832_11235</name>
</gene>
<dbReference type="Proteomes" id="UP000588051">
    <property type="component" value="Unassembled WGS sequence"/>
</dbReference>
<dbReference type="SUPFAM" id="SSF52540">
    <property type="entry name" value="P-loop containing nucleoside triphosphate hydrolases"/>
    <property type="match status" value="1"/>
</dbReference>
<evidence type="ECO:0000256" key="3">
    <source>
        <dbReference type="ARBA" id="ARBA00022741"/>
    </source>
</evidence>
<dbReference type="InterPro" id="IPR003439">
    <property type="entry name" value="ABC_transporter-like_ATP-bd"/>
</dbReference>
<sequence>MSSVSPLVSCRAIRKTYNHGEAQTPALRGADLDIHGGELLILAGPSGCGKTSLISIIGGMLDADSGDCKVLDKNIRTMSAQQRARFRGQHIGFVFQSFNLLPALTAVENISVPLLLQGVPRKAAESQARIVLESLGLASRADHSPGRMSGGQQQRVAIARALVHEPRLIICDEPTSSLDHDAGQTVMETLRKVARTAGRALLVVTHDPRIFCFADRIARMDDGRVISIETHSPKNFLS</sequence>
<keyword evidence="5" id="KW-0472">Membrane</keyword>
<dbReference type="PANTHER" id="PTHR24220:SF659">
    <property type="entry name" value="TRANSPORTER, PUTATIVE-RELATED"/>
    <property type="match status" value="1"/>
</dbReference>
<evidence type="ECO:0000256" key="5">
    <source>
        <dbReference type="ARBA" id="ARBA00022989"/>
    </source>
</evidence>
<keyword evidence="5" id="KW-0812">Transmembrane</keyword>